<reference evidence="4 6" key="2">
    <citation type="submission" date="2021-01" db="EMBL/GenBank/DDBJ databases">
        <title>Biogeographic distribution of Paracoccus.</title>
        <authorList>
            <person name="Hollensteiner J."/>
            <person name="Leineberger J."/>
            <person name="Brinkhoff T."/>
            <person name="Daniel R."/>
        </authorList>
    </citation>
    <scope>NUCLEOTIDE SEQUENCE [LARGE SCALE GENOMIC DNA]</scope>
    <source>
        <strain evidence="4 6">DSM 18447</strain>
    </source>
</reference>
<evidence type="ECO:0000256" key="2">
    <source>
        <dbReference type="PIRSR" id="PIRSR016184-1"/>
    </source>
</evidence>
<dbReference type="AlphaFoldDB" id="A0AA46A4A5"/>
<dbReference type="SUPFAM" id="SSF54506">
    <property type="entry name" value="Diaminopimelate epimerase-like"/>
    <property type="match status" value="1"/>
</dbReference>
<dbReference type="PIRSF" id="PIRSF016184">
    <property type="entry name" value="PhzC_PhzF"/>
    <property type="match status" value="1"/>
</dbReference>
<feature type="active site" evidence="2">
    <location>
        <position position="45"/>
    </location>
</feature>
<sequence length="289" mass="30884">MLEYHVYDVFTDRPFAGNPLAVVMGADGLSTAQMQVIAREFNLSETIFVMAPRDPANTARVRIFFPTAEIPFAGHPTIGCALHLANGQDGRILLEEEAGLVPVEIRGGQAEFIAPKLPVVHPGKTDAELIARALDLPEAAVGFEDHRPGIWQGGPAFLYVPIASLADLAAARPIEPFWSRLMGEAQVDSAYLYTPEDSGFRARMFSPTAGIPEDPATGSASAILAAQLLESGALPEDQTHIPLQQGVEMGRPSRIGLTAILRHGSLSEIRISGSAVPVAEGHIRIPEEA</sequence>
<organism evidence="3 5">
    <name type="scientific">Paracoccus saliphilus</name>
    <dbReference type="NCBI Taxonomy" id="405559"/>
    <lineage>
        <taxon>Bacteria</taxon>
        <taxon>Pseudomonadati</taxon>
        <taxon>Pseudomonadota</taxon>
        <taxon>Alphaproteobacteria</taxon>
        <taxon>Rhodobacterales</taxon>
        <taxon>Paracoccaceae</taxon>
        <taxon>Paracoccus</taxon>
    </lineage>
</organism>
<gene>
    <name evidence="4" type="ORF">JHX88_02745</name>
    <name evidence="3" type="ORF">SAMN05421772_101624</name>
</gene>
<accession>A0AA46A4A5</accession>
<dbReference type="PANTHER" id="PTHR13774">
    <property type="entry name" value="PHENAZINE BIOSYNTHESIS PROTEIN"/>
    <property type="match status" value="1"/>
</dbReference>
<evidence type="ECO:0000256" key="1">
    <source>
        <dbReference type="ARBA" id="ARBA00008270"/>
    </source>
</evidence>
<dbReference type="Pfam" id="PF02567">
    <property type="entry name" value="PhzC-PhzF"/>
    <property type="match status" value="1"/>
</dbReference>
<dbReference type="InterPro" id="IPR003719">
    <property type="entry name" value="Phenazine_PhzF-like"/>
</dbReference>
<dbReference type="Proteomes" id="UP000186216">
    <property type="component" value="Unassembled WGS sequence"/>
</dbReference>
<keyword evidence="3" id="KW-0413">Isomerase</keyword>
<reference evidence="3 5" key="1">
    <citation type="submission" date="2017-01" db="EMBL/GenBank/DDBJ databases">
        <authorList>
            <person name="Varghese N."/>
            <person name="Submissions S."/>
        </authorList>
    </citation>
    <scope>NUCLEOTIDE SEQUENCE [LARGE SCALE GENOMIC DNA]</scope>
    <source>
        <strain evidence="3 5">DSM 18447</strain>
    </source>
</reference>
<evidence type="ECO:0000313" key="4">
    <source>
        <dbReference type="EMBL" id="WCR03707.1"/>
    </source>
</evidence>
<dbReference type="NCBIfam" id="TIGR00654">
    <property type="entry name" value="PhzF_family"/>
    <property type="match status" value="1"/>
</dbReference>
<evidence type="ECO:0000313" key="3">
    <source>
        <dbReference type="EMBL" id="SIS58281.1"/>
    </source>
</evidence>
<dbReference type="GO" id="GO:0016853">
    <property type="term" value="F:isomerase activity"/>
    <property type="evidence" value="ECO:0007669"/>
    <property type="project" value="UniProtKB-KW"/>
</dbReference>
<dbReference type="GO" id="GO:0005737">
    <property type="term" value="C:cytoplasm"/>
    <property type="evidence" value="ECO:0007669"/>
    <property type="project" value="TreeGrafter"/>
</dbReference>
<dbReference type="EMBL" id="FTOU01000001">
    <property type="protein sequence ID" value="SIS58281.1"/>
    <property type="molecule type" value="Genomic_DNA"/>
</dbReference>
<evidence type="ECO:0000313" key="5">
    <source>
        <dbReference type="Proteomes" id="UP000186216"/>
    </source>
</evidence>
<evidence type="ECO:0000313" key="6">
    <source>
        <dbReference type="Proteomes" id="UP001215549"/>
    </source>
</evidence>
<protein>
    <submittedName>
        <fullName evidence="4">PhzF family phenazine biosynthesis protein</fullName>
    </submittedName>
    <submittedName>
        <fullName evidence="3">Trans-2,3-dihydro-3-hydroxyanthranilate isomerase</fullName>
    </submittedName>
</protein>
<dbReference type="PANTHER" id="PTHR13774:SF32">
    <property type="entry name" value="ANTISENSE-ENHANCING SEQUENCE 1"/>
    <property type="match status" value="1"/>
</dbReference>
<dbReference type="Gene3D" id="3.10.310.10">
    <property type="entry name" value="Diaminopimelate Epimerase, Chain A, domain 1"/>
    <property type="match status" value="2"/>
</dbReference>
<dbReference type="RefSeq" id="WP_076522967.1">
    <property type="nucleotide sequence ID" value="NZ_CP067140.1"/>
</dbReference>
<keyword evidence="6" id="KW-1185">Reference proteome</keyword>
<comment type="similarity">
    <text evidence="1">Belongs to the PhzF family.</text>
</comment>
<dbReference type="EMBL" id="CP067140">
    <property type="protein sequence ID" value="WCR03707.1"/>
    <property type="molecule type" value="Genomic_DNA"/>
</dbReference>
<dbReference type="Proteomes" id="UP001215549">
    <property type="component" value="Chromosome"/>
</dbReference>
<name>A0AA46A4A5_9RHOB</name>
<proteinExistence type="inferred from homology"/>